<dbReference type="EMBL" id="JAGPXF010000001">
    <property type="protein sequence ID" value="KAH7261627.1"/>
    <property type="molecule type" value="Genomic_DNA"/>
</dbReference>
<gene>
    <name evidence="2" type="ORF">BKA59DRAFT_488984</name>
</gene>
<dbReference type="PANTHER" id="PTHR33112">
    <property type="entry name" value="DOMAIN PROTEIN, PUTATIVE-RELATED"/>
    <property type="match status" value="1"/>
</dbReference>
<proteinExistence type="predicted"/>
<dbReference type="PANTHER" id="PTHR33112:SF10">
    <property type="entry name" value="TOL"/>
    <property type="match status" value="1"/>
</dbReference>
<feature type="domain" description="Heterokaryon incompatibility" evidence="1">
    <location>
        <begin position="161"/>
        <end position="315"/>
    </location>
</feature>
<sequence>MPSSNGKLCGKCLAISWNPEEHQGLPDQDGFENWPLNHYKTLSELETSCETGCPLCQTLFLLLTYDVIDLKDTDMLHWNVEHNRGICLDEDLRAVVNESINPWVEACTRSGKHNSCPRHPPHDSESYTMPTRLIDVGSDDQSTARLLETTDLLDESKKRPYVILSYRWGSGNDPARTTSRNLKERRSKIACDTLPKTIQDAIRITRLMKIQYLWVDAVCIIQSDRTLDTQQKDDVATADWERESMRMASYYANSLCCIAASNANDSSEGILSERRVARYGFKRWYNPANVFLPSPFALRRRFPSSLSDRGWCFQEWILSPRILHWTANGLIWECSDGFFWEGQSGFKGEPPESFGETRFESKNRKTNDCLLELGLSDKETEYICQILRSEKE</sequence>
<reference evidence="2" key="1">
    <citation type="journal article" date="2021" name="Nat. Commun.">
        <title>Genetic determinants of endophytism in the Arabidopsis root mycobiome.</title>
        <authorList>
            <person name="Mesny F."/>
            <person name="Miyauchi S."/>
            <person name="Thiergart T."/>
            <person name="Pickel B."/>
            <person name="Atanasova L."/>
            <person name="Karlsson M."/>
            <person name="Huettel B."/>
            <person name="Barry K.W."/>
            <person name="Haridas S."/>
            <person name="Chen C."/>
            <person name="Bauer D."/>
            <person name="Andreopoulos W."/>
            <person name="Pangilinan J."/>
            <person name="LaButti K."/>
            <person name="Riley R."/>
            <person name="Lipzen A."/>
            <person name="Clum A."/>
            <person name="Drula E."/>
            <person name="Henrissat B."/>
            <person name="Kohler A."/>
            <person name="Grigoriev I.V."/>
            <person name="Martin F.M."/>
            <person name="Hacquard S."/>
        </authorList>
    </citation>
    <scope>NUCLEOTIDE SEQUENCE</scope>
    <source>
        <strain evidence="2">MPI-SDFR-AT-0068</strain>
    </source>
</reference>
<comment type="caution">
    <text evidence="2">The sequence shown here is derived from an EMBL/GenBank/DDBJ whole genome shotgun (WGS) entry which is preliminary data.</text>
</comment>
<evidence type="ECO:0000313" key="3">
    <source>
        <dbReference type="Proteomes" id="UP000813427"/>
    </source>
</evidence>
<accession>A0A8K0WGB9</accession>
<organism evidence="2 3">
    <name type="scientific">Fusarium tricinctum</name>
    <dbReference type="NCBI Taxonomy" id="61284"/>
    <lineage>
        <taxon>Eukaryota</taxon>
        <taxon>Fungi</taxon>
        <taxon>Dikarya</taxon>
        <taxon>Ascomycota</taxon>
        <taxon>Pezizomycotina</taxon>
        <taxon>Sordariomycetes</taxon>
        <taxon>Hypocreomycetidae</taxon>
        <taxon>Hypocreales</taxon>
        <taxon>Nectriaceae</taxon>
        <taxon>Fusarium</taxon>
        <taxon>Fusarium tricinctum species complex</taxon>
    </lineage>
</organism>
<protein>
    <submittedName>
        <fullName evidence="2">Heterokaryon incompatibility protein-domain-containing protein</fullName>
    </submittedName>
</protein>
<dbReference type="InterPro" id="IPR010730">
    <property type="entry name" value="HET"/>
</dbReference>
<evidence type="ECO:0000259" key="1">
    <source>
        <dbReference type="Pfam" id="PF06985"/>
    </source>
</evidence>
<dbReference type="Proteomes" id="UP000813427">
    <property type="component" value="Unassembled WGS sequence"/>
</dbReference>
<dbReference type="AlphaFoldDB" id="A0A8K0WGB9"/>
<name>A0A8K0WGB9_9HYPO</name>
<evidence type="ECO:0000313" key="2">
    <source>
        <dbReference type="EMBL" id="KAH7261627.1"/>
    </source>
</evidence>
<keyword evidence="3" id="KW-1185">Reference proteome</keyword>
<dbReference type="Pfam" id="PF06985">
    <property type="entry name" value="HET"/>
    <property type="match status" value="1"/>
</dbReference>
<dbReference type="OrthoDB" id="3486565at2759"/>